<dbReference type="InterPro" id="IPR023468">
    <property type="entry name" value="Riboflavin_kinase"/>
</dbReference>
<protein>
    <recommendedName>
        <fullName evidence="15">Riboflavin biosynthesis protein</fullName>
    </recommendedName>
    <domain>
        <recommendedName>
            <fullName evidence="15">Riboflavin kinase</fullName>
            <ecNumber evidence="15">2.7.1.26</ecNumber>
        </recommendedName>
        <alternativeName>
            <fullName evidence="15">Flavokinase</fullName>
        </alternativeName>
    </domain>
    <domain>
        <recommendedName>
            <fullName evidence="15">FMN adenylyltransferase</fullName>
            <ecNumber evidence="15">2.7.7.2</ecNumber>
        </recommendedName>
        <alternativeName>
            <fullName evidence="15">FAD pyrophosphorylase</fullName>
        </alternativeName>
        <alternativeName>
            <fullName evidence="15">FAD synthase</fullName>
        </alternativeName>
    </domain>
</protein>
<evidence type="ECO:0000256" key="2">
    <source>
        <dbReference type="ARBA" id="ARBA00004726"/>
    </source>
</evidence>
<dbReference type="Gene3D" id="3.40.50.620">
    <property type="entry name" value="HUPs"/>
    <property type="match status" value="1"/>
</dbReference>
<evidence type="ECO:0000256" key="15">
    <source>
        <dbReference type="PIRNR" id="PIRNR004491"/>
    </source>
</evidence>
<dbReference type="NCBIfam" id="NF004162">
    <property type="entry name" value="PRK05627.1-5"/>
    <property type="match status" value="1"/>
</dbReference>
<dbReference type="InterPro" id="IPR002606">
    <property type="entry name" value="Riboflavin_kinase_bac"/>
</dbReference>
<dbReference type="OrthoDB" id="9803667at2"/>
<evidence type="ECO:0000256" key="10">
    <source>
        <dbReference type="ARBA" id="ARBA00022827"/>
    </source>
</evidence>
<evidence type="ECO:0000256" key="9">
    <source>
        <dbReference type="ARBA" id="ARBA00022777"/>
    </source>
</evidence>
<dbReference type="PANTHER" id="PTHR22749:SF6">
    <property type="entry name" value="RIBOFLAVIN KINASE"/>
    <property type="match status" value="1"/>
</dbReference>
<dbReference type="SUPFAM" id="SSF52374">
    <property type="entry name" value="Nucleotidylyl transferase"/>
    <property type="match status" value="1"/>
</dbReference>
<keyword evidence="10 15" id="KW-0274">FAD</keyword>
<reference evidence="18" key="1">
    <citation type="submission" date="2016-11" db="EMBL/GenBank/DDBJ databases">
        <authorList>
            <person name="Varghese N."/>
            <person name="Submissions S."/>
        </authorList>
    </citation>
    <scope>NUCLEOTIDE SEQUENCE [LARGE SCALE GENOMIC DNA]</scope>
    <source>
        <strain evidence="18">DSM 27370</strain>
    </source>
</reference>
<evidence type="ECO:0000313" key="17">
    <source>
        <dbReference type="EMBL" id="SHF77739.1"/>
    </source>
</evidence>
<keyword evidence="11 15" id="KW-0067">ATP-binding</keyword>
<evidence type="ECO:0000256" key="13">
    <source>
        <dbReference type="ARBA" id="ARBA00047880"/>
    </source>
</evidence>
<keyword evidence="18" id="KW-1185">Reference proteome</keyword>
<evidence type="ECO:0000256" key="11">
    <source>
        <dbReference type="ARBA" id="ARBA00022840"/>
    </source>
</evidence>
<dbReference type="EC" id="2.7.1.26" evidence="15"/>
<dbReference type="GO" id="GO:0008531">
    <property type="term" value="F:riboflavin kinase activity"/>
    <property type="evidence" value="ECO:0007669"/>
    <property type="project" value="UniProtKB-UniRule"/>
</dbReference>
<dbReference type="EC" id="2.7.7.2" evidence="15"/>
<dbReference type="InterPro" id="IPR023465">
    <property type="entry name" value="Riboflavin_kinase_dom_sf"/>
</dbReference>
<dbReference type="InterPro" id="IPR015865">
    <property type="entry name" value="Riboflavin_kinase_bac/euk"/>
</dbReference>
<dbReference type="FunFam" id="3.40.50.620:FF:000021">
    <property type="entry name" value="Riboflavin biosynthesis protein"/>
    <property type="match status" value="1"/>
</dbReference>
<evidence type="ECO:0000256" key="8">
    <source>
        <dbReference type="ARBA" id="ARBA00022741"/>
    </source>
</evidence>
<organism evidence="17 18">
    <name type="scientific">Dysgonomonas macrotermitis</name>
    <dbReference type="NCBI Taxonomy" id="1346286"/>
    <lineage>
        <taxon>Bacteria</taxon>
        <taxon>Pseudomonadati</taxon>
        <taxon>Bacteroidota</taxon>
        <taxon>Bacteroidia</taxon>
        <taxon>Bacteroidales</taxon>
        <taxon>Dysgonomonadaceae</taxon>
        <taxon>Dysgonomonas</taxon>
    </lineage>
</organism>
<dbReference type="PIRSF" id="PIRSF004491">
    <property type="entry name" value="FAD_Synth"/>
    <property type="match status" value="1"/>
</dbReference>
<proteinExistence type="inferred from homology"/>
<gene>
    <name evidence="17" type="ORF">SAMN05444362_11014</name>
</gene>
<evidence type="ECO:0000256" key="14">
    <source>
        <dbReference type="ARBA" id="ARBA00049494"/>
    </source>
</evidence>
<evidence type="ECO:0000256" key="4">
    <source>
        <dbReference type="ARBA" id="ARBA00022630"/>
    </source>
</evidence>
<dbReference type="GO" id="GO:0006747">
    <property type="term" value="P:FAD biosynthetic process"/>
    <property type="evidence" value="ECO:0007669"/>
    <property type="project" value="UniProtKB-UniRule"/>
</dbReference>
<dbReference type="RefSeq" id="WP_062182193.1">
    <property type="nucleotide sequence ID" value="NZ_BBXL01000016.1"/>
</dbReference>
<dbReference type="GO" id="GO:0003919">
    <property type="term" value="F:FMN adenylyltransferase activity"/>
    <property type="evidence" value="ECO:0007669"/>
    <property type="project" value="UniProtKB-UniRule"/>
</dbReference>
<dbReference type="SUPFAM" id="SSF82114">
    <property type="entry name" value="Riboflavin kinase-like"/>
    <property type="match status" value="1"/>
</dbReference>
<dbReference type="UniPathway" id="UPA00276">
    <property type="reaction ID" value="UER00406"/>
</dbReference>
<keyword evidence="5 15" id="KW-0288">FMN</keyword>
<evidence type="ECO:0000256" key="6">
    <source>
        <dbReference type="ARBA" id="ARBA00022679"/>
    </source>
</evidence>
<comment type="catalytic activity">
    <reaction evidence="13 15">
        <text>riboflavin + ATP = FMN + ADP + H(+)</text>
        <dbReference type="Rhea" id="RHEA:14357"/>
        <dbReference type="ChEBI" id="CHEBI:15378"/>
        <dbReference type="ChEBI" id="CHEBI:30616"/>
        <dbReference type="ChEBI" id="CHEBI:57986"/>
        <dbReference type="ChEBI" id="CHEBI:58210"/>
        <dbReference type="ChEBI" id="CHEBI:456216"/>
        <dbReference type="EC" id="2.7.1.26"/>
    </reaction>
</comment>
<keyword evidence="8 15" id="KW-0547">Nucleotide-binding</keyword>
<dbReference type="EMBL" id="FQUC01000010">
    <property type="protein sequence ID" value="SHF77739.1"/>
    <property type="molecule type" value="Genomic_DNA"/>
</dbReference>
<comment type="function">
    <text evidence="1">Catalyzes the phosphorylation of riboflavin to FMN followed by the adenylation of FMN to FAD.</text>
</comment>
<dbReference type="UniPathway" id="UPA00277">
    <property type="reaction ID" value="UER00407"/>
</dbReference>
<dbReference type="CDD" id="cd02064">
    <property type="entry name" value="FAD_synthetase_N"/>
    <property type="match status" value="1"/>
</dbReference>
<evidence type="ECO:0000313" key="18">
    <source>
        <dbReference type="Proteomes" id="UP000184480"/>
    </source>
</evidence>
<dbReference type="GO" id="GO:0005524">
    <property type="term" value="F:ATP binding"/>
    <property type="evidence" value="ECO:0007669"/>
    <property type="project" value="UniProtKB-UniRule"/>
</dbReference>
<comment type="pathway">
    <text evidence="3 15">Cofactor biosynthesis; FMN biosynthesis; FMN from riboflavin (ATP route): step 1/1.</text>
</comment>
<evidence type="ECO:0000256" key="5">
    <source>
        <dbReference type="ARBA" id="ARBA00022643"/>
    </source>
</evidence>
<dbReference type="InterPro" id="IPR015864">
    <property type="entry name" value="FAD_synthase"/>
</dbReference>
<keyword evidence="6 15" id="KW-0808">Transferase</keyword>
<comment type="catalytic activity">
    <reaction evidence="14 15">
        <text>FMN + ATP + H(+) = FAD + diphosphate</text>
        <dbReference type="Rhea" id="RHEA:17237"/>
        <dbReference type="ChEBI" id="CHEBI:15378"/>
        <dbReference type="ChEBI" id="CHEBI:30616"/>
        <dbReference type="ChEBI" id="CHEBI:33019"/>
        <dbReference type="ChEBI" id="CHEBI:57692"/>
        <dbReference type="ChEBI" id="CHEBI:58210"/>
        <dbReference type="EC" id="2.7.7.2"/>
    </reaction>
</comment>
<dbReference type="SMART" id="SM00904">
    <property type="entry name" value="Flavokinase"/>
    <property type="match status" value="1"/>
</dbReference>
<comment type="pathway">
    <text evidence="2 15">Cofactor biosynthesis; FAD biosynthesis; FAD from FMN: step 1/1.</text>
</comment>
<evidence type="ECO:0000256" key="12">
    <source>
        <dbReference type="ARBA" id="ARBA00023268"/>
    </source>
</evidence>
<dbReference type="GO" id="GO:0009231">
    <property type="term" value="P:riboflavin biosynthetic process"/>
    <property type="evidence" value="ECO:0007669"/>
    <property type="project" value="InterPro"/>
</dbReference>
<feature type="domain" description="Riboflavin kinase" evidence="16">
    <location>
        <begin position="180"/>
        <end position="306"/>
    </location>
</feature>
<dbReference type="NCBIfam" id="TIGR00083">
    <property type="entry name" value="ribF"/>
    <property type="match status" value="1"/>
</dbReference>
<dbReference type="GO" id="GO:0009398">
    <property type="term" value="P:FMN biosynthetic process"/>
    <property type="evidence" value="ECO:0007669"/>
    <property type="project" value="UniProtKB-UniRule"/>
</dbReference>
<evidence type="ECO:0000256" key="1">
    <source>
        <dbReference type="ARBA" id="ARBA00002121"/>
    </source>
</evidence>
<dbReference type="STRING" id="1346286.SAMN05444362_11014"/>
<dbReference type="Proteomes" id="UP000184480">
    <property type="component" value="Unassembled WGS sequence"/>
</dbReference>
<accession>A0A1M5EET8</accession>
<comment type="similarity">
    <text evidence="15">Belongs to the ribF family.</text>
</comment>
<dbReference type="AlphaFoldDB" id="A0A1M5EET8"/>
<dbReference type="Gene3D" id="2.40.30.30">
    <property type="entry name" value="Riboflavin kinase-like"/>
    <property type="match status" value="1"/>
</dbReference>
<dbReference type="PANTHER" id="PTHR22749">
    <property type="entry name" value="RIBOFLAVIN KINASE/FMN ADENYLYLTRANSFERASE"/>
    <property type="match status" value="1"/>
</dbReference>
<keyword evidence="9 15" id="KW-0418">Kinase</keyword>
<evidence type="ECO:0000256" key="3">
    <source>
        <dbReference type="ARBA" id="ARBA00005201"/>
    </source>
</evidence>
<name>A0A1M5EET8_9BACT</name>
<keyword evidence="12" id="KW-0511">Multifunctional enzyme</keyword>
<dbReference type="Pfam" id="PF06574">
    <property type="entry name" value="FAD_syn"/>
    <property type="match status" value="1"/>
</dbReference>
<dbReference type="Pfam" id="PF01687">
    <property type="entry name" value="Flavokinase"/>
    <property type="match status" value="1"/>
</dbReference>
<dbReference type="InterPro" id="IPR014729">
    <property type="entry name" value="Rossmann-like_a/b/a_fold"/>
</dbReference>
<evidence type="ECO:0000256" key="7">
    <source>
        <dbReference type="ARBA" id="ARBA00022695"/>
    </source>
</evidence>
<keyword evidence="7 15" id="KW-0548">Nucleotidyltransferase</keyword>
<keyword evidence="4 15" id="KW-0285">Flavoprotein</keyword>
<sequence length="316" mass="36077">MQILDAENKINHKPLVATIGFFDGVHTGHQFLIEQLKAEALKRNLPSAIITFPVHPRRVLNSDYQPALLCGFEEKIRRIETTGVDYCKVLDFTKEMSMMSARDFIQKVLKAELQVDTLLIGHDHRFGHNREDGFEEYKEYGAKVGMTVIQAEELSPSVHVSSSRIRRLLGEGDIEKANQLLGYNYTISGQIIEGFKVGRTIGFPTANIKIWEDFKVVPAFGVYAVGVHIEDRKYGGMLYIGKRPTLHNGDNISLEVNIFNFNEDLYGKYLSVEFVEFVRPDEKFPDLETLKKHIYQDKVNVKKILDKRKHQSDSGS</sequence>
<evidence type="ECO:0000259" key="16">
    <source>
        <dbReference type="SMART" id="SM00904"/>
    </source>
</evidence>